<keyword evidence="1" id="KW-0472">Membrane</keyword>
<organism evidence="2 3">
    <name type="scientific">Colletotrichum tamarilloi</name>
    <dbReference type="NCBI Taxonomy" id="1209934"/>
    <lineage>
        <taxon>Eukaryota</taxon>
        <taxon>Fungi</taxon>
        <taxon>Dikarya</taxon>
        <taxon>Ascomycota</taxon>
        <taxon>Pezizomycotina</taxon>
        <taxon>Sordariomycetes</taxon>
        <taxon>Hypocreomycetidae</taxon>
        <taxon>Glomerellales</taxon>
        <taxon>Glomerellaceae</taxon>
        <taxon>Colletotrichum</taxon>
        <taxon>Colletotrichum acutatum species complex</taxon>
    </lineage>
</organism>
<sequence length="190" mass="20827">MQILLQSYNKVSGTRSIARLWAMVRARTSTSGSIPKSRYFVHAFGFALATHACVSPIAPNLRPRFFLFFFFLSFTPQPRACSCGLLALLARCLLFYTVLRPHLGLAGPTKAPSALRLMQLQTSNSYFASPTASLENGGGSPSPSNLTPPLPETVTVCILFLPPSRRPRFGCPSHCQFSSLWAACRTQQLT</sequence>
<name>A0ABQ9RG29_9PEZI</name>
<evidence type="ECO:0000313" key="3">
    <source>
        <dbReference type="Proteomes" id="UP001227543"/>
    </source>
</evidence>
<keyword evidence="1" id="KW-1133">Transmembrane helix</keyword>
<keyword evidence="1" id="KW-0812">Transmembrane</keyword>
<dbReference type="EMBL" id="MLFU01000012">
    <property type="protein sequence ID" value="KAK1502970.1"/>
    <property type="molecule type" value="Genomic_DNA"/>
</dbReference>
<dbReference type="RefSeq" id="XP_060384358.1">
    <property type="nucleotide sequence ID" value="XM_060520989.1"/>
</dbReference>
<reference evidence="2 3" key="1">
    <citation type="submission" date="2016-10" db="EMBL/GenBank/DDBJ databases">
        <title>The genome sequence of Colletotrichum fioriniae PJ7.</title>
        <authorList>
            <person name="Baroncelli R."/>
        </authorList>
    </citation>
    <scope>NUCLEOTIDE SEQUENCE [LARGE SCALE GENOMIC DNA]</scope>
    <source>
        <strain evidence="2 3">Tom-12</strain>
    </source>
</reference>
<dbReference type="Proteomes" id="UP001227543">
    <property type="component" value="Unassembled WGS sequence"/>
</dbReference>
<feature type="transmembrane region" description="Helical" evidence="1">
    <location>
        <begin position="39"/>
        <end position="59"/>
    </location>
</feature>
<evidence type="ECO:0000313" key="2">
    <source>
        <dbReference type="EMBL" id="KAK1502970.1"/>
    </source>
</evidence>
<protein>
    <submittedName>
        <fullName evidence="2">Uncharacterized protein</fullName>
    </submittedName>
</protein>
<dbReference type="GeneID" id="85405227"/>
<comment type="caution">
    <text evidence="2">The sequence shown here is derived from an EMBL/GenBank/DDBJ whole genome shotgun (WGS) entry which is preliminary data.</text>
</comment>
<proteinExistence type="predicted"/>
<gene>
    <name evidence="2" type="ORF">CTAM01_04959</name>
</gene>
<keyword evidence="3" id="KW-1185">Reference proteome</keyword>
<evidence type="ECO:0000256" key="1">
    <source>
        <dbReference type="SAM" id="Phobius"/>
    </source>
</evidence>
<accession>A0ABQ9RG29</accession>